<name>E3MXP5_CAERE</name>
<feature type="region of interest" description="Disordered" evidence="1">
    <location>
        <begin position="80"/>
        <end position="111"/>
    </location>
</feature>
<feature type="region of interest" description="Disordered" evidence="1">
    <location>
        <begin position="36"/>
        <end position="60"/>
    </location>
</feature>
<accession>E3MXP5</accession>
<feature type="compositionally biased region" description="Basic and acidic residues" evidence="1">
    <location>
        <begin position="95"/>
        <end position="111"/>
    </location>
</feature>
<sequence>MICVLNRLSNYKRFVLNQKGCGRVPGLKCEQCEKEKKKMSDEIRSSVTNPPEEKLPKALKNLKIESSTSCQKVKEGIQTMSDFQNPTDESPNDNEDNKENQNPIKDEKTSKKMVSDIMNLLAQRSKVATESSEILNDNSEKCVSESQLQTQLQMKLKEKIMAKTEENQRLHETILKLTAENEADQRVIQHLLDELAAGNQKKDMEEVSDDTEASRIPPVVICYVCQKEIESNDDDYALTSIFDSTNNVRLATTRFPIIFE</sequence>
<gene>
    <name evidence="2" type="ORF">CRE_27742</name>
</gene>
<keyword evidence="3" id="KW-1185">Reference proteome</keyword>
<dbReference type="AlphaFoldDB" id="E3MXP5"/>
<proteinExistence type="predicted"/>
<dbReference type="HOGENOM" id="CLU_1070570_0_0_1"/>
<dbReference type="Proteomes" id="UP000008281">
    <property type="component" value="Unassembled WGS sequence"/>
</dbReference>
<evidence type="ECO:0000313" key="2">
    <source>
        <dbReference type="EMBL" id="EFP11692.1"/>
    </source>
</evidence>
<organism evidence="3">
    <name type="scientific">Caenorhabditis remanei</name>
    <name type="common">Caenorhabditis vulgaris</name>
    <dbReference type="NCBI Taxonomy" id="31234"/>
    <lineage>
        <taxon>Eukaryota</taxon>
        <taxon>Metazoa</taxon>
        <taxon>Ecdysozoa</taxon>
        <taxon>Nematoda</taxon>
        <taxon>Chromadorea</taxon>
        <taxon>Rhabditida</taxon>
        <taxon>Rhabditina</taxon>
        <taxon>Rhabditomorpha</taxon>
        <taxon>Rhabditoidea</taxon>
        <taxon>Rhabditidae</taxon>
        <taxon>Peloderinae</taxon>
        <taxon>Caenorhabditis</taxon>
    </lineage>
</organism>
<reference evidence="2" key="1">
    <citation type="submission" date="2007-07" db="EMBL/GenBank/DDBJ databases">
        <title>PCAP assembly of the Caenorhabditis remanei genome.</title>
        <authorList>
            <consortium name="The Caenorhabditis remanei Sequencing Consortium"/>
            <person name="Wilson R.K."/>
        </authorList>
    </citation>
    <scope>NUCLEOTIDE SEQUENCE [LARGE SCALE GENOMIC DNA]</scope>
    <source>
        <strain evidence="2">PB4641</strain>
    </source>
</reference>
<dbReference type="EMBL" id="DS268492">
    <property type="protein sequence ID" value="EFP11692.1"/>
    <property type="molecule type" value="Genomic_DNA"/>
</dbReference>
<evidence type="ECO:0000256" key="1">
    <source>
        <dbReference type="SAM" id="MobiDB-lite"/>
    </source>
</evidence>
<evidence type="ECO:0000313" key="3">
    <source>
        <dbReference type="Proteomes" id="UP000008281"/>
    </source>
</evidence>
<feature type="compositionally biased region" description="Polar residues" evidence="1">
    <location>
        <begin position="80"/>
        <end position="89"/>
    </location>
</feature>
<protein>
    <submittedName>
        <fullName evidence="2">Uncharacterized protein</fullName>
    </submittedName>
</protein>
<dbReference type="InParanoid" id="E3MXP5"/>